<comment type="caution">
    <text evidence="1">The sequence shown here is derived from an EMBL/GenBank/DDBJ whole genome shotgun (WGS) entry which is preliminary data.</text>
</comment>
<dbReference type="EMBL" id="MWDB01000001">
    <property type="protein sequence ID" value="OQB42580.1"/>
    <property type="molecule type" value="Genomic_DNA"/>
</dbReference>
<reference evidence="1" key="1">
    <citation type="submission" date="2017-02" db="EMBL/GenBank/DDBJ databases">
        <title>Delving into the versatile metabolic prowess of the omnipresent phylum Bacteroidetes.</title>
        <authorList>
            <person name="Nobu M.K."/>
            <person name="Mei R."/>
            <person name="Narihiro T."/>
            <person name="Kuroda K."/>
            <person name="Liu W.-T."/>
        </authorList>
    </citation>
    <scope>NUCLEOTIDE SEQUENCE</scope>
    <source>
        <strain evidence="1">ADurb.Bin160</strain>
    </source>
</reference>
<evidence type="ECO:0000313" key="1">
    <source>
        <dbReference type="EMBL" id="OQB42580.1"/>
    </source>
</evidence>
<dbReference type="Proteomes" id="UP000485621">
    <property type="component" value="Unassembled WGS sequence"/>
</dbReference>
<protein>
    <submittedName>
        <fullName evidence="1">Uncharacterized protein</fullName>
    </submittedName>
</protein>
<organism evidence="1">
    <name type="scientific">candidate division CPR1 bacterium ADurb.Bin160</name>
    <dbReference type="NCBI Taxonomy" id="1852826"/>
    <lineage>
        <taxon>Bacteria</taxon>
        <taxon>candidate division CPR1</taxon>
    </lineage>
</organism>
<proteinExistence type="predicted"/>
<name>A0A1V5ZQH4_9BACT</name>
<gene>
    <name evidence="1" type="ORF">BWY04_00016</name>
</gene>
<dbReference type="AlphaFoldDB" id="A0A1V5ZQH4"/>
<sequence>MKKVSALSRDFIFFTSYIFPVTLETCQIDTTFTDLSYFFEKSSRSISHHFETPTKSI</sequence>
<accession>A0A1V5ZQH4</accession>